<evidence type="ECO:0000256" key="3">
    <source>
        <dbReference type="ARBA" id="ARBA00022801"/>
    </source>
</evidence>
<feature type="compositionally biased region" description="Basic and acidic residues" evidence="9">
    <location>
        <begin position="503"/>
        <end position="513"/>
    </location>
</feature>
<dbReference type="FunFam" id="3.40.50.300:FF:000108">
    <property type="entry name" value="ATP-dependent RNA helicase RhlE"/>
    <property type="match status" value="1"/>
</dbReference>
<dbReference type="RefSeq" id="WP_240591194.1">
    <property type="nucleotide sequence ID" value="NZ_JAKUDL010000003.1"/>
</dbReference>
<dbReference type="PROSITE" id="PS51194">
    <property type="entry name" value="HELICASE_CTER"/>
    <property type="match status" value="1"/>
</dbReference>
<feature type="compositionally biased region" description="Low complexity" evidence="9">
    <location>
        <begin position="524"/>
        <end position="535"/>
    </location>
</feature>
<dbReference type="PANTHER" id="PTHR47959">
    <property type="entry name" value="ATP-DEPENDENT RNA HELICASE RHLE-RELATED"/>
    <property type="match status" value="1"/>
</dbReference>
<gene>
    <name evidence="7" type="primary">rhlE</name>
    <name evidence="13" type="ORF">MJ923_11435</name>
</gene>
<dbReference type="Pfam" id="PF00271">
    <property type="entry name" value="Helicase_C"/>
    <property type="match status" value="1"/>
</dbReference>
<comment type="subcellular location">
    <subcellularLocation>
        <location evidence="7">Cytoplasm</location>
    </subcellularLocation>
</comment>
<dbReference type="GO" id="GO:0005524">
    <property type="term" value="F:ATP binding"/>
    <property type="evidence" value="ECO:0007669"/>
    <property type="project" value="UniProtKB-UniRule"/>
</dbReference>
<keyword evidence="14" id="KW-1185">Reference proteome</keyword>
<dbReference type="Gene3D" id="3.40.50.300">
    <property type="entry name" value="P-loop containing nucleotide triphosphate hydrolases"/>
    <property type="match status" value="2"/>
</dbReference>
<dbReference type="InterPro" id="IPR044742">
    <property type="entry name" value="DEAD/DEAH_RhlB"/>
</dbReference>
<keyword evidence="3 7" id="KW-0378">Hydrolase</keyword>
<comment type="similarity">
    <text evidence="7">Belongs to the DEAD box helicase family. RhlE subfamily.</text>
</comment>
<comment type="function">
    <text evidence="7">DEAD-box RNA helicase involved in ribosome assembly. Has RNA-dependent ATPase activity and unwinds double-stranded RNA.</text>
</comment>
<evidence type="ECO:0000256" key="1">
    <source>
        <dbReference type="ARBA" id="ARBA00022490"/>
    </source>
</evidence>
<dbReference type="SUPFAM" id="SSF52540">
    <property type="entry name" value="P-loop containing nucleoside triphosphate hydrolases"/>
    <property type="match status" value="1"/>
</dbReference>
<dbReference type="EMBL" id="JAKUDL010000003">
    <property type="protein sequence ID" value="MCH4294916.1"/>
    <property type="molecule type" value="Genomic_DNA"/>
</dbReference>
<feature type="domain" description="DEAD-box RNA helicase Q" evidence="12">
    <location>
        <begin position="1"/>
        <end position="29"/>
    </location>
</feature>
<feature type="compositionally biased region" description="Basic and acidic residues" evidence="9">
    <location>
        <begin position="425"/>
        <end position="496"/>
    </location>
</feature>
<keyword evidence="1 7" id="KW-0963">Cytoplasm</keyword>
<dbReference type="PROSITE" id="PS51195">
    <property type="entry name" value="Q_MOTIF"/>
    <property type="match status" value="1"/>
</dbReference>
<comment type="catalytic activity">
    <reaction evidence="6 7">
        <text>ATP + H2O = ADP + phosphate + H(+)</text>
        <dbReference type="Rhea" id="RHEA:13065"/>
        <dbReference type="ChEBI" id="CHEBI:15377"/>
        <dbReference type="ChEBI" id="CHEBI:15378"/>
        <dbReference type="ChEBI" id="CHEBI:30616"/>
        <dbReference type="ChEBI" id="CHEBI:43474"/>
        <dbReference type="ChEBI" id="CHEBI:456216"/>
        <dbReference type="EC" id="3.6.4.13"/>
    </reaction>
</comment>
<evidence type="ECO:0000259" key="10">
    <source>
        <dbReference type="PROSITE" id="PS51192"/>
    </source>
</evidence>
<dbReference type="PROSITE" id="PS51192">
    <property type="entry name" value="HELICASE_ATP_BIND_1"/>
    <property type="match status" value="1"/>
</dbReference>
<dbReference type="SMART" id="SM00487">
    <property type="entry name" value="DEXDc"/>
    <property type="match status" value="1"/>
</dbReference>
<evidence type="ECO:0000256" key="7">
    <source>
        <dbReference type="HAMAP-Rule" id="MF_00968"/>
    </source>
</evidence>
<evidence type="ECO:0000256" key="5">
    <source>
        <dbReference type="ARBA" id="ARBA00022840"/>
    </source>
</evidence>
<evidence type="ECO:0000256" key="2">
    <source>
        <dbReference type="ARBA" id="ARBA00022741"/>
    </source>
</evidence>
<dbReference type="Pfam" id="PF00270">
    <property type="entry name" value="DEAD"/>
    <property type="match status" value="1"/>
</dbReference>
<dbReference type="InterPro" id="IPR001650">
    <property type="entry name" value="Helicase_C-like"/>
</dbReference>
<keyword evidence="4 7" id="KW-0347">Helicase</keyword>
<dbReference type="InterPro" id="IPR014001">
    <property type="entry name" value="Helicase_ATP-bd"/>
</dbReference>
<dbReference type="Proteomes" id="UP001297581">
    <property type="component" value="Unassembled WGS sequence"/>
</dbReference>
<feature type="domain" description="Helicase C-terminal" evidence="11">
    <location>
        <begin position="236"/>
        <end position="377"/>
    </location>
</feature>
<dbReference type="InterPro" id="IPR027417">
    <property type="entry name" value="P-loop_NTPase"/>
</dbReference>
<evidence type="ECO:0000259" key="12">
    <source>
        <dbReference type="PROSITE" id="PS51195"/>
    </source>
</evidence>
<protein>
    <recommendedName>
        <fullName evidence="7">ATP-dependent RNA helicase RhlE</fullName>
        <ecNumber evidence="7">3.6.4.13</ecNumber>
    </recommendedName>
</protein>
<dbReference type="InterPro" id="IPR028622">
    <property type="entry name" value="DEAD_helicase_RhlE"/>
</dbReference>
<keyword evidence="5 7" id="KW-0067">ATP-binding</keyword>
<feature type="compositionally biased region" description="Polar residues" evidence="9">
    <location>
        <begin position="411"/>
        <end position="424"/>
    </location>
</feature>
<keyword evidence="2 7" id="KW-0547">Nucleotide-binding</keyword>
<accession>A0AAJ1BHL7</accession>
<dbReference type="InterPro" id="IPR011545">
    <property type="entry name" value="DEAD/DEAH_box_helicase_dom"/>
</dbReference>
<reference evidence="13 14" key="1">
    <citation type="submission" date="2022-02" db="EMBL/GenBank/DDBJ databases">
        <title>The genome sequence of Shewanella sp. 3B26.</title>
        <authorList>
            <person name="Du J."/>
        </authorList>
    </citation>
    <scope>NUCLEOTIDE SEQUENCE [LARGE SCALE GENOMIC DNA]</scope>
    <source>
        <strain evidence="13 14">3B26</strain>
    </source>
</reference>
<keyword evidence="7" id="KW-0690">Ribosome biogenesis</keyword>
<dbReference type="FunFam" id="3.40.50.300:FF:000468">
    <property type="entry name" value="ATP-dependent RNA helicase RhlE"/>
    <property type="match status" value="1"/>
</dbReference>
<dbReference type="InterPro" id="IPR014014">
    <property type="entry name" value="RNA_helicase_DEAD_Q_motif"/>
</dbReference>
<dbReference type="AlphaFoldDB" id="A0AAJ1BHL7"/>
<dbReference type="GO" id="GO:0016787">
    <property type="term" value="F:hydrolase activity"/>
    <property type="evidence" value="ECO:0007669"/>
    <property type="project" value="UniProtKB-KW"/>
</dbReference>
<dbReference type="InterPro" id="IPR050079">
    <property type="entry name" value="DEAD_box_RNA_helicase"/>
</dbReference>
<dbReference type="GO" id="GO:0003724">
    <property type="term" value="F:RNA helicase activity"/>
    <property type="evidence" value="ECO:0007669"/>
    <property type="project" value="UniProtKB-UniRule"/>
</dbReference>
<feature type="domain" description="Helicase ATP-binding" evidence="10">
    <location>
        <begin position="32"/>
        <end position="206"/>
    </location>
</feature>
<dbReference type="HAMAP" id="MF_00968">
    <property type="entry name" value="DEAD_helicase_RhlE"/>
    <property type="match status" value="1"/>
</dbReference>
<dbReference type="InterPro" id="IPR000629">
    <property type="entry name" value="RNA-helicase_DEAD-box_CS"/>
</dbReference>
<evidence type="ECO:0000256" key="4">
    <source>
        <dbReference type="ARBA" id="ARBA00022806"/>
    </source>
</evidence>
<sequence length="546" mass="59907">MSFASLGLSAPILKALDHKGYKTPSPIQAQAIPVVLKGRDLLAAAQTGTGKTAGFTLPLLELLSQTQKAGPKQVRALILTPTRELAAQIGENIHAYSKFLPLKSTVVFGGVGIGPQITTLRRGVDILVATPGRLLDLHQQGVVSFSGLDILVLDEADRMLDMGFIHDIRRILKLLPAKRQNLLFSATFSEEIRTLAHGLLHNPAEVSVTPKNSAAETVKQWIVPVDKTKKPALLAELTRFYHWQQVLVFCRTKHGANRLVRQMDAEGIKAAAIHGNKSQNARTQALADFKRGAIRMLIATDIAARGIDINELPNVVNFELPHVPEDYVHRIGRTGRAGASGEAASLVSSEEAKQLRDIERLIKQSLPRKEFVGFEPVHGLPASENQGKSKPGNKQGGKPGNNSQGRKPQGQGRNAQPKQRQGSRAQEERNQQDRSHSRSEQPRRERAGNDQARTDHPRSDRPRTDKPRSDRPRAEHGRSDKARNDSSRNDSSRSDSNRQSGARNDRAKTDRAANSKPRSGNRAQGQHPQGQQRPRSNAKGGDRNQG</sequence>
<feature type="short sequence motif" description="Q motif" evidence="8">
    <location>
        <begin position="1"/>
        <end position="29"/>
    </location>
</feature>
<dbReference type="SMART" id="SM00490">
    <property type="entry name" value="HELICc"/>
    <property type="match status" value="1"/>
</dbReference>
<dbReference type="GO" id="GO:0005829">
    <property type="term" value="C:cytosol"/>
    <property type="evidence" value="ECO:0007669"/>
    <property type="project" value="TreeGrafter"/>
</dbReference>
<name>A0AAJ1BHL7_9GAMM</name>
<dbReference type="GO" id="GO:0042255">
    <property type="term" value="P:ribosome assembly"/>
    <property type="evidence" value="ECO:0007669"/>
    <property type="project" value="InterPro"/>
</dbReference>
<dbReference type="GO" id="GO:0009266">
    <property type="term" value="P:response to temperature stimulus"/>
    <property type="evidence" value="ECO:0007669"/>
    <property type="project" value="UniProtKB-ARBA"/>
</dbReference>
<dbReference type="CDD" id="cd00268">
    <property type="entry name" value="DEADc"/>
    <property type="match status" value="1"/>
</dbReference>
<dbReference type="CDD" id="cd18787">
    <property type="entry name" value="SF2_C_DEAD"/>
    <property type="match status" value="1"/>
</dbReference>
<evidence type="ECO:0000256" key="9">
    <source>
        <dbReference type="SAM" id="MobiDB-lite"/>
    </source>
</evidence>
<proteinExistence type="inferred from homology"/>
<dbReference type="PANTHER" id="PTHR47959:SF13">
    <property type="entry name" value="ATP-DEPENDENT RNA HELICASE RHLE"/>
    <property type="match status" value="1"/>
</dbReference>
<dbReference type="PROSITE" id="PS00039">
    <property type="entry name" value="DEAD_ATP_HELICASE"/>
    <property type="match status" value="1"/>
</dbReference>
<evidence type="ECO:0000313" key="14">
    <source>
        <dbReference type="Proteomes" id="UP001297581"/>
    </source>
</evidence>
<dbReference type="GO" id="GO:0003676">
    <property type="term" value="F:nucleic acid binding"/>
    <property type="evidence" value="ECO:0007669"/>
    <property type="project" value="InterPro"/>
</dbReference>
<evidence type="ECO:0000259" key="11">
    <source>
        <dbReference type="PROSITE" id="PS51194"/>
    </source>
</evidence>
<feature type="region of interest" description="Disordered" evidence="9">
    <location>
        <begin position="377"/>
        <end position="546"/>
    </location>
</feature>
<evidence type="ECO:0000256" key="6">
    <source>
        <dbReference type="ARBA" id="ARBA00047984"/>
    </source>
</evidence>
<evidence type="ECO:0000313" key="13">
    <source>
        <dbReference type="EMBL" id="MCH4294916.1"/>
    </source>
</evidence>
<dbReference type="EC" id="3.6.4.13" evidence="7"/>
<comment type="caution">
    <text evidence="13">The sequence shown here is derived from an EMBL/GenBank/DDBJ whole genome shotgun (WGS) entry which is preliminary data.</text>
</comment>
<evidence type="ECO:0000256" key="8">
    <source>
        <dbReference type="PROSITE-ProRule" id="PRU00552"/>
    </source>
</evidence>
<organism evidence="13 14">
    <name type="scientific">Shewanella zhuhaiensis</name>
    <dbReference type="NCBI Taxonomy" id="2919576"/>
    <lineage>
        <taxon>Bacteria</taxon>
        <taxon>Pseudomonadati</taxon>
        <taxon>Pseudomonadota</taxon>
        <taxon>Gammaproteobacteria</taxon>
        <taxon>Alteromonadales</taxon>
        <taxon>Shewanellaceae</taxon>
        <taxon>Shewanella</taxon>
    </lineage>
</organism>